<dbReference type="GO" id="GO:0003713">
    <property type="term" value="F:transcription coactivator activity"/>
    <property type="evidence" value="ECO:0007669"/>
    <property type="project" value="InterPro"/>
</dbReference>
<gene>
    <name evidence="3" type="ORF">Celaphus_00001620</name>
</gene>
<feature type="compositionally biased region" description="Pro residues" evidence="1">
    <location>
        <begin position="263"/>
        <end position="277"/>
    </location>
</feature>
<feature type="compositionally biased region" description="Pro residues" evidence="1">
    <location>
        <begin position="313"/>
        <end position="322"/>
    </location>
</feature>
<proteinExistence type="predicted"/>
<dbReference type="GO" id="GO:0031490">
    <property type="term" value="F:chromatin DNA binding"/>
    <property type="evidence" value="ECO:0007669"/>
    <property type="project" value="TreeGrafter"/>
</dbReference>
<dbReference type="InterPro" id="IPR044852">
    <property type="entry name" value="WBP2-like"/>
</dbReference>
<evidence type="ECO:0000259" key="2">
    <source>
        <dbReference type="Pfam" id="PF02893"/>
    </source>
</evidence>
<dbReference type="GO" id="GO:0005634">
    <property type="term" value="C:nucleus"/>
    <property type="evidence" value="ECO:0007669"/>
    <property type="project" value="TreeGrafter"/>
</dbReference>
<dbReference type="CDD" id="cd13214">
    <property type="entry name" value="PH-GRAM_WBP2"/>
    <property type="match status" value="1"/>
</dbReference>
<feature type="compositionally biased region" description="Low complexity" evidence="1">
    <location>
        <begin position="286"/>
        <end position="298"/>
    </location>
</feature>
<feature type="region of interest" description="Disordered" evidence="1">
    <location>
        <begin position="218"/>
        <end position="246"/>
    </location>
</feature>
<dbReference type="SUPFAM" id="SSF50729">
    <property type="entry name" value="PH domain-like"/>
    <property type="match status" value="1"/>
</dbReference>
<dbReference type="OrthoDB" id="1259151at2759"/>
<dbReference type="PANTHER" id="PTHR31606">
    <property type="entry name" value="WW DOMAIN BINDING PROTEIN 2, ISOFORM E"/>
    <property type="match status" value="1"/>
</dbReference>
<feature type="domain" description="GRAM" evidence="2">
    <location>
        <begin position="37"/>
        <end position="131"/>
    </location>
</feature>
<feature type="region of interest" description="Disordered" evidence="1">
    <location>
        <begin position="263"/>
        <end position="329"/>
    </location>
</feature>
<organism evidence="3 4">
    <name type="scientific">Cervus elaphus hippelaphus</name>
    <name type="common">European red deer</name>
    <dbReference type="NCBI Taxonomy" id="46360"/>
    <lineage>
        <taxon>Eukaryota</taxon>
        <taxon>Metazoa</taxon>
        <taxon>Chordata</taxon>
        <taxon>Craniata</taxon>
        <taxon>Vertebrata</taxon>
        <taxon>Euteleostomi</taxon>
        <taxon>Mammalia</taxon>
        <taxon>Eutheria</taxon>
        <taxon>Laurasiatheria</taxon>
        <taxon>Artiodactyla</taxon>
        <taxon>Ruminantia</taxon>
        <taxon>Pecora</taxon>
        <taxon>Cervidae</taxon>
        <taxon>Cervinae</taxon>
        <taxon>Cervus</taxon>
    </lineage>
</organism>
<evidence type="ECO:0000313" key="4">
    <source>
        <dbReference type="Proteomes" id="UP000242450"/>
    </source>
</evidence>
<dbReference type="InterPro" id="IPR004182">
    <property type="entry name" value="GRAM"/>
</dbReference>
<dbReference type="AlphaFoldDB" id="A0A212D9V4"/>
<accession>A0A212D9V4</accession>
<dbReference type="EMBL" id="MKHE01000005">
    <property type="protein sequence ID" value="OWK14992.1"/>
    <property type="molecule type" value="Genomic_DNA"/>
</dbReference>
<sequence length="329" mass="35235">MALNKNHSEGGGVIVNNTESILMSYDHVELTFSDMRNVPEAFKGTKKGTVYLTPYRVIFLSKAKDAMKSFMMPFYLMKDCEIKQPVFGANYIKGMVKAEAGGGWEGSASYKLTFTSGGAIEFGQRMLQVASQASRGEAPNGAYGYSYMPSGAYVFPPPVANGMYPCPPGYPYPPPPPGECDLCCPPRTPASCPLTTPAQATGLQRGDLFLDLLQDGRSSQRGVGGGASRGARAVQLTRSRPSRRAEFYPGPPMMDGAMGYVQPPPPPYPGPMEPPVSGPDVPSTPAAEAKAAEAAASAYYNPGNPHNVYMPTNQPPPPPYYPPEDKKTQ</sequence>
<dbReference type="Proteomes" id="UP000242450">
    <property type="component" value="Chromosome 5"/>
</dbReference>
<comment type="caution">
    <text evidence="3">The sequence shown here is derived from an EMBL/GenBank/DDBJ whole genome shotgun (WGS) entry which is preliminary data.</text>
</comment>
<evidence type="ECO:0000313" key="3">
    <source>
        <dbReference type="EMBL" id="OWK14992.1"/>
    </source>
</evidence>
<protein>
    <recommendedName>
        <fullName evidence="2">GRAM domain-containing protein</fullName>
    </recommendedName>
</protein>
<dbReference type="PANTHER" id="PTHR31606:SF4">
    <property type="entry name" value="WW DOMAIN-BINDING PROTEIN 2"/>
    <property type="match status" value="1"/>
</dbReference>
<reference evidence="3 4" key="1">
    <citation type="journal article" date="2018" name="Mol. Genet. Genomics">
        <title>The red deer Cervus elaphus genome CerEla1.0: sequencing, annotating, genes, and chromosomes.</title>
        <authorList>
            <person name="Bana N.A."/>
            <person name="Nyiri A."/>
            <person name="Nagy J."/>
            <person name="Frank K."/>
            <person name="Nagy T."/>
            <person name="Steger V."/>
            <person name="Schiller M."/>
            <person name="Lakatos P."/>
            <person name="Sugar L."/>
            <person name="Horn P."/>
            <person name="Barta E."/>
            <person name="Orosz L."/>
        </authorList>
    </citation>
    <scope>NUCLEOTIDE SEQUENCE [LARGE SCALE GENOMIC DNA]</scope>
    <source>
        <strain evidence="3">Hungarian</strain>
    </source>
</reference>
<keyword evidence="4" id="KW-1185">Reference proteome</keyword>
<dbReference type="Pfam" id="PF02893">
    <property type="entry name" value="GRAM"/>
    <property type="match status" value="1"/>
</dbReference>
<name>A0A212D9V4_CEREH</name>
<evidence type="ECO:0000256" key="1">
    <source>
        <dbReference type="SAM" id="MobiDB-lite"/>
    </source>
</evidence>